<keyword evidence="2" id="KW-1185">Reference proteome</keyword>
<dbReference type="PANTHER" id="PTHR47481">
    <property type="match status" value="1"/>
</dbReference>
<reference evidence="1 2" key="1">
    <citation type="journal article" date="2016" name="Sci. Rep.">
        <title>The Dendrobium catenatum Lindl. genome sequence provides insights into polysaccharide synthase, floral development and adaptive evolution.</title>
        <authorList>
            <person name="Zhang G.Q."/>
            <person name="Xu Q."/>
            <person name="Bian C."/>
            <person name="Tsai W.C."/>
            <person name="Yeh C.M."/>
            <person name="Liu K.W."/>
            <person name="Yoshida K."/>
            <person name="Zhang L.S."/>
            <person name="Chang S.B."/>
            <person name="Chen F."/>
            <person name="Shi Y."/>
            <person name="Su Y.Y."/>
            <person name="Zhang Y.Q."/>
            <person name="Chen L.J."/>
            <person name="Yin Y."/>
            <person name="Lin M."/>
            <person name="Huang H."/>
            <person name="Deng H."/>
            <person name="Wang Z.W."/>
            <person name="Zhu S.L."/>
            <person name="Zhao X."/>
            <person name="Deng C."/>
            <person name="Niu S.C."/>
            <person name="Huang J."/>
            <person name="Wang M."/>
            <person name="Liu G.H."/>
            <person name="Yang H.J."/>
            <person name="Xiao X.J."/>
            <person name="Hsiao Y.Y."/>
            <person name="Wu W.L."/>
            <person name="Chen Y.Y."/>
            <person name="Mitsuda N."/>
            <person name="Ohme-Takagi M."/>
            <person name="Luo Y.B."/>
            <person name="Van de Peer Y."/>
            <person name="Liu Z.J."/>
        </authorList>
    </citation>
    <scope>NUCLEOTIDE SEQUENCE [LARGE SCALE GENOMIC DNA]</scope>
    <source>
        <tissue evidence="1">The whole plant</tissue>
    </source>
</reference>
<dbReference type="Proteomes" id="UP000233837">
    <property type="component" value="Unassembled WGS sequence"/>
</dbReference>
<dbReference type="AlphaFoldDB" id="A0A2I0X2U4"/>
<evidence type="ECO:0000313" key="2">
    <source>
        <dbReference type="Proteomes" id="UP000233837"/>
    </source>
</evidence>
<evidence type="ECO:0000313" key="1">
    <source>
        <dbReference type="EMBL" id="PKU82233.1"/>
    </source>
</evidence>
<reference evidence="1 2" key="2">
    <citation type="journal article" date="2017" name="Nature">
        <title>The Apostasia genome and the evolution of orchids.</title>
        <authorList>
            <person name="Zhang G.Q."/>
            <person name="Liu K.W."/>
            <person name="Li Z."/>
            <person name="Lohaus R."/>
            <person name="Hsiao Y.Y."/>
            <person name="Niu S.C."/>
            <person name="Wang J.Y."/>
            <person name="Lin Y.C."/>
            <person name="Xu Q."/>
            <person name="Chen L.J."/>
            <person name="Yoshida K."/>
            <person name="Fujiwara S."/>
            <person name="Wang Z.W."/>
            <person name="Zhang Y.Q."/>
            <person name="Mitsuda N."/>
            <person name="Wang M."/>
            <person name="Liu G.H."/>
            <person name="Pecoraro L."/>
            <person name="Huang H.X."/>
            <person name="Xiao X.J."/>
            <person name="Lin M."/>
            <person name="Wu X.Y."/>
            <person name="Wu W.L."/>
            <person name="Chen Y.Y."/>
            <person name="Chang S.B."/>
            <person name="Sakamoto S."/>
            <person name="Ohme-Takagi M."/>
            <person name="Yagi M."/>
            <person name="Zeng S.J."/>
            <person name="Shen C.Y."/>
            <person name="Yeh C.M."/>
            <person name="Luo Y.B."/>
            <person name="Tsai W.C."/>
            <person name="Van de Peer Y."/>
            <person name="Liu Z.J."/>
        </authorList>
    </citation>
    <scope>NUCLEOTIDE SEQUENCE [LARGE SCALE GENOMIC DNA]</scope>
    <source>
        <tissue evidence="1">The whole plant</tissue>
    </source>
</reference>
<proteinExistence type="predicted"/>
<gene>
    <name evidence="1" type="ORF">MA16_Dca013425</name>
</gene>
<dbReference type="PANTHER" id="PTHR47481:SF22">
    <property type="entry name" value="RETROTRANSPOSON GAG DOMAIN-CONTAINING PROTEIN"/>
    <property type="match status" value="1"/>
</dbReference>
<accession>A0A2I0X2U4</accession>
<protein>
    <submittedName>
        <fullName evidence="1">Uncharacterized protein</fullName>
    </submittedName>
</protein>
<name>A0A2I0X2U4_9ASPA</name>
<sequence length="113" mass="12842">MLIDQNLVSAFLSTIYASVLPYNLSLSTTHEILITLESRLQPTNHSHVIQLKNELHHIPMKEITMTQYLAQIKALVDNVAAFEGHIDVEDVSFCRLFTTHSNLRFIPLSRPSV</sequence>
<organism evidence="1 2">
    <name type="scientific">Dendrobium catenatum</name>
    <dbReference type="NCBI Taxonomy" id="906689"/>
    <lineage>
        <taxon>Eukaryota</taxon>
        <taxon>Viridiplantae</taxon>
        <taxon>Streptophyta</taxon>
        <taxon>Embryophyta</taxon>
        <taxon>Tracheophyta</taxon>
        <taxon>Spermatophyta</taxon>
        <taxon>Magnoliopsida</taxon>
        <taxon>Liliopsida</taxon>
        <taxon>Asparagales</taxon>
        <taxon>Orchidaceae</taxon>
        <taxon>Epidendroideae</taxon>
        <taxon>Malaxideae</taxon>
        <taxon>Dendrobiinae</taxon>
        <taxon>Dendrobium</taxon>
    </lineage>
</organism>
<dbReference type="EMBL" id="KZ502205">
    <property type="protein sequence ID" value="PKU82233.1"/>
    <property type="molecule type" value="Genomic_DNA"/>
</dbReference>